<keyword evidence="3" id="KW-1185">Reference proteome</keyword>
<comment type="caution">
    <text evidence="2">The sequence shown here is derived from an EMBL/GenBank/DDBJ whole genome shotgun (WGS) entry which is preliminary data.</text>
</comment>
<name>A0A2N3V8K4_9NOCA</name>
<evidence type="ECO:0000256" key="1">
    <source>
        <dbReference type="SAM" id="SignalP"/>
    </source>
</evidence>
<dbReference type="EMBL" id="PJMW01000002">
    <property type="protein sequence ID" value="PKV77969.1"/>
    <property type="molecule type" value="Genomic_DNA"/>
</dbReference>
<dbReference type="RefSeq" id="WP_245914368.1">
    <property type="nucleotide sequence ID" value="NZ_PJMW01000002.1"/>
</dbReference>
<evidence type="ECO:0000313" key="2">
    <source>
        <dbReference type="EMBL" id="PKV77969.1"/>
    </source>
</evidence>
<protein>
    <submittedName>
        <fullName evidence="2">Putative membrane protein</fullName>
    </submittedName>
</protein>
<dbReference type="AlphaFoldDB" id="A0A2N3V8K4"/>
<proteinExistence type="predicted"/>
<dbReference type="Proteomes" id="UP000233766">
    <property type="component" value="Unassembled WGS sequence"/>
</dbReference>
<reference evidence="2 3" key="1">
    <citation type="submission" date="2017-12" db="EMBL/GenBank/DDBJ databases">
        <title>Sequencing the genomes of 1000 Actinobacteria strains.</title>
        <authorList>
            <person name="Klenk H.-P."/>
        </authorList>
    </citation>
    <scope>NUCLEOTIDE SEQUENCE [LARGE SCALE GENOMIC DNA]</scope>
    <source>
        <strain evidence="2 3">DSM 44489</strain>
    </source>
</reference>
<keyword evidence="1" id="KW-0732">Signal</keyword>
<accession>A0A2N3V8K4</accession>
<feature type="chain" id="PRO_5014930621" evidence="1">
    <location>
        <begin position="24"/>
        <end position="385"/>
    </location>
</feature>
<feature type="signal peptide" evidence="1">
    <location>
        <begin position="1"/>
        <end position="23"/>
    </location>
</feature>
<gene>
    <name evidence="2" type="ORF">ATK86_2323</name>
</gene>
<sequence length="385" mass="38602">MIDKRARLLCLATALALAGGAVACSGQDAAPTGIALVNADSGPTGERVAKAVQDAGGYEWTVAKPGEIDAADYAAVITLPADLTASMATLATPEPQRAKVTVTTHDGADTNTVNGAVDVVTHRIGASGVDAALAAVSQARNQMTSVQFTAQLLSAGVNAAADGANQFSGGAEQMLGFLDYAKEGAGQLTSAIELLNQTVDGAAKQANQLADALGATGVTIAGVQSSAAAMGSGLDQILPLLKALPFASDPQLADIITKLEALRGVSTQAGTQLDGLSELTGAAVDPNTDLGTLLRTVVARLNSARDQLTQGAELAKGLPTLAEQGGAQLLSAVEQLTGGVGALQNIVGNLNTQTGKALEALPPRGQSQQSALALALTDPVEVIRE</sequence>
<dbReference type="PROSITE" id="PS51257">
    <property type="entry name" value="PROKAR_LIPOPROTEIN"/>
    <property type="match status" value="1"/>
</dbReference>
<organism evidence="2 3">
    <name type="scientific">Nocardia fluminea</name>
    <dbReference type="NCBI Taxonomy" id="134984"/>
    <lineage>
        <taxon>Bacteria</taxon>
        <taxon>Bacillati</taxon>
        <taxon>Actinomycetota</taxon>
        <taxon>Actinomycetes</taxon>
        <taxon>Mycobacteriales</taxon>
        <taxon>Nocardiaceae</taxon>
        <taxon>Nocardia</taxon>
    </lineage>
</organism>
<evidence type="ECO:0000313" key="3">
    <source>
        <dbReference type="Proteomes" id="UP000233766"/>
    </source>
</evidence>